<accession>N6TRL6</accession>
<dbReference type="HOGENOM" id="CLU_1050756_0_0_1"/>
<dbReference type="OrthoDB" id="2110451at2759"/>
<dbReference type="InterPro" id="IPR024790">
    <property type="entry name" value="APC4_long_dom"/>
</dbReference>
<dbReference type="Pfam" id="PF12896">
    <property type="entry name" value="ANAPC4"/>
    <property type="match status" value="1"/>
</dbReference>
<gene>
    <name evidence="2" type="ORF">YQE_00546</name>
</gene>
<dbReference type="InterPro" id="IPR024789">
    <property type="entry name" value="APC4"/>
</dbReference>
<feature type="region of interest" description="Disordered" evidence="1">
    <location>
        <begin position="15"/>
        <end position="43"/>
    </location>
</feature>
<sequence>MPGELTFIAWVQEEEQNQSPEAKNIGLEKETDQPRFVDSSQDYISDPPTISQTPGSMSFEPATSLLTFLQTQSDFDVLIMGTNDGILTIHIFGLYKCTTINISERVDKFHNIKTIVLNTSIMRDYLEEFYYLSVKFVKLQELMCYLDRAIANMTETWESILLDIDTKLSNYARKRPAEGVTVDFLELLVWGECAPTLQEFLLVDLTKKGLETFGHAVDMSYSTIRTVLIDHVLTFSQNGVYHLSEMKGMAAFKDRYGVIAFLLGL</sequence>
<dbReference type="GO" id="GO:0070979">
    <property type="term" value="P:protein K11-linked ubiquitination"/>
    <property type="evidence" value="ECO:0007669"/>
    <property type="project" value="TreeGrafter"/>
</dbReference>
<feature type="non-terminal residue" evidence="2">
    <location>
        <position position="1"/>
    </location>
</feature>
<evidence type="ECO:0000256" key="1">
    <source>
        <dbReference type="SAM" id="MobiDB-lite"/>
    </source>
</evidence>
<proteinExistence type="predicted"/>
<dbReference type="GO" id="GO:0005680">
    <property type="term" value="C:anaphase-promoting complex"/>
    <property type="evidence" value="ECO:0007669"/>
    <property type="project" value="InterPro"/>
</dbReference>
<reference evidence="2" key="1">
    <citation type="journal article" date="2013" name="Genome Biol.">
        <title>Draft genome of the mountain pine beetle, Dendroctonus ponderosae Hopkins, a major forest pest.</title>
        <authorList>
            <person name="Keeling C.I."/>
            <person name="Yuen M.M."/>
            <person name="Liao N.Y."/>
            <person name="Docking T.R."/>
            <person name="Chan S.K."/>
            <person name="Taylor G.A."/>
            <person name="Palmquist D.L."/>
            <person name="Jackman S.D."/>
            <person name="Nguyen A."/>
            <person name="Li M."/>
            <person name="Henderson H."/>
            <person name="Janes J.K."/>
            <person name="Zhao Y."/>
            <person name="Pandoh P."/>
            <person name="Moore R."/>
            <person name="Sperling F.A."/>
            <person name="Huber D.P."/>
            <person name="Birol I."/>
            <person name="Jones S.J."/>
            <person name="Bohlmann J."/>
        </authorList>
    </citation>
    <scope>NUCLEOTIDE SEQUENCE</scope>
</reference>
<dbReference type="AlphaFoldDB" id="N6TRL6"/>
<dbReference type="PANTHER" id="PTHR13260">
    <property type="entry name" value="ANAPHASE PROMOTING COMPLEX SUBUNIT 4 APC4"/>
    <property type="match status" value="1"/>
</dbReference>
<protein>
    <submittedName>
        <fullName evidence="2">Uncharacterized protein</fullName>
    </submittedName>
</protein>
<feature type="compositionally biased region" description="Basic and acidic residues" evidence="1">
    <location>
        <begin position="26"/>
        <end position="35"/>
    </location>
</feature>
<dbReference type="GO" id="GO:0034399">
    <property type="term" value="C:nuclear periphery"/>
    <property type="evidence" value="ECO:0007669"/>
    <property type="project" value="TreeGrafter"/>
</dbReference>
<dbReference type="EMBL" id="KB737061">
    <property type="protein sequence ID" value="ENN83094.1"/>
    <property type="molecule type" value="Genomic_DNA"/>
</dbReference>
<name>N6TRL6_DENPD</name>
<dbReference type="PANTHER" id="PTHR13260:SF0">
    <property type="entry name" value="ANAPHASE-PROMOTING COMPLEX SUBUNIT 4"/>
    <property type="match status" value="1"/>
</dbReference>
<evidence type="ECO:0000313" key="2">
    <source>
        <dbReference type="EMBL" id="ENN83094.1"/>
    </source>
</evidence>
<organism evidence="2">
    <name type="scientific">Dendroctonus ponderosae</name>
    <name type="common">Mountain pine beetle</name>
    <dbReference type="NCBI Taxonomy" id="77166"/>
    <lineage>
        <taxon>Eukaryota</taxon>
        <taxon>Metazoa</taxon>
        <taxon>Ecdysozoa</taxon>
        <taxon>Arthropoda</taxon>
        <taxon>Hexapoda</taxon>
        <taxon>Insecta</taxon>
        <taxon>Pterygota</taxon>
        <taxon>Neoptera</taxon>
        <taxon>Endopterygota</taxon>
        <taxon>Coleoptera</taxon>
        <taxon>Polyphaga</taxon>
        <taxon>Cucujiformia</taxon>
        <taxon>Curculionidae</taxon>
        <taxon>Scolytinae</taxon>
        <taxon>Dendroctonus</taxon>
    </lineage>
</organism>
<dbReference type="GO" id="GO:0031145">
    <property type="term" value="P:anaphase-promoting complex-dependent catabolic process"/>
    <property type="evidence" value="ECO:0007669"/>
    <property type="project" value="InterPro"/>
</dbReference>